<organism evidence="1 2">
    <name type="scientific">Datura stramonium</name>
    <name type="common">Jimsonweed</name>
    <name type="synonym">Common thornapple</name>
    <dbReference type="NCBI Taxonomy" id="4076"/>
    <lineage>
        <taxon>Eukaryota</taxon>
        <taxon>Viridiplantae</taxon>
        <taxon>Streptophyta</taxon>
        <taxon>Embryophyta</taxon>
        <taxon>Tracheophyta</taxon>
        <taxon>Spermatophyta</taxon>
        <taxon>Magnoliopsida</taxon>
        <taxon>eudicotyledons</taxon>
        <taxon>Gunneridae</taxon>
        <taxon>Pentapetalae</taxon>
        <taxon>asterids</taxon>
        <taxon>lamiids</taxon>
        <taxon>Solanales</taxon>
        <taxon>Solanaceae</taxon>
        <taxon>Solanoideae</taxon>
        <taxon>Datureae</taxon>
        <taxon>Datura</taxon>
    </lineage>
</organism>
<gene>
    <name evidence="1" type="ORF">HAX54_012205</name>
</gene>
<dbReference type="Gene3D" id="2.40.50.140">
    <property type="entry name" value="Nucleic acid-binding proteins"/>
    <property type="match status" value="1"/>
</dbReference>
<sequence length="128" mass="14559">MIIVQDENEEHICIVIYGFEISHYDDLLKVFHTYLISMAKVREPSSYAIPPNRFEWIIDKFTIVEEVTENNEDEEPLPLPTKLNTVSFVDIEKQVSGSKFANLLAVVATIGLSNTTTVKTKDVKKLLS</sequence>
<proteinExistence type="predicted"/>
<evidence type="ECO:0000313" key="2">
    <source>
        <dbReference type="Proteomes" id="UP000823775"/>
    </source>
</evidence>
<name>A0ABS8Y6S4_DATST</name>
<evidence type="ECO:0000313" key="1">
    <source>
        <dbReference type="EMBL" id="MCE5165774.1"/>
    </source>
</evidence>
<reference evidence="1 2" key="1">
    <citation type="journal article" date="2021" name="BMC Genomics">
        <title>Datura genome reveals duplications of psychoactive alkaloid biosynthetic genes and high mutation rate following tissue culture.</title>
        <authorList>
            <person name="Rajewski A."/>
            <person name="Carter-House D."/>
            <person name="Stajich J."/>
            <person name="Litt A."/>
        </authorList>
    </citation>
    <scope>NUCLEOTIDE SEQUENCE [LARGE SCALE GENOMIC DNA]</scope>
    <source>
        <strain evidence="1">AR-01</strain>
    </source>
</reference>
<comment type="caution">
    <text evidence="1">The sequence shown here is derived from an EMBL/GenBank/DDBJ whole genome shotgun (WGS) entry which is preliminary data.</text>
</comment>
<dbReference type="InterPro" id="IPR012340">
    <property type="entry name" value="NA-bd_OB-fold"/>
</dbReference>
<keyword evidence="2" id="KW-1185">Reference proteome</keyword>
<dbReference type="EMBL" id="JACEIK010017045">
    <property type="protein sequence ID" value="MCE5165774.1"/>
    <property type="molecule type" value="Genomic_DNA"/>
</dbReference>
<dbReference type="PANTHER" id="PTHR47910">
    <property type="entry name" value="RIBULOSE BISPHOSPHATE CARBOXYLASE LARGE CHAIN, CATALYTIC DOMAIN-CONTAINING PROTEIN"/>
    <property type="match status" value="1"/>
</dbReference>
<dbReference type="PANTHER" id="PTHR47910:SF2">
    <property type="entry name" value="RIBULOSE BISPHOSPHATE CARBOXYLASE LARGE CHAIN, CATALYTIC DOMAIN-CONTAINING PROTEIN"/>
    <property type="match status" value="1"/>
</dbReference>
<accession>A0ABS8Y6S4</accession>
<dbReference type="Proteomes" id="UP000823775">
    <property type="component" value="Unassembled WGS sequence"/>
</dbReference>
<protein>
    <submittedName>
        <fullName evidence="1">Uncharacterized protein</fullName>
    </submittedName>
</protein>